<feature type="domain" description="ACT" evidence="1">
    <location>
        <begin position="9"/>
        <end position="83"/>
    </location>
</feature>
<evidence type="ECO:0000313" key="2">
    <source>
        <dbReference type="EMBL" id="MDV0443799.1"/>
    </source>
</evidence>
<dbReference type="AlphaFoldDB" id="A0AAE4MG68"/>
<dbReference type="Gene3D" id="3.30.2130.10">
    <property type="entry name" value="VC0802-like"/>
    <property type="match status" value="1"/>
</dbReference>
<gene>
    <name evidence="2" type="ORF">McpCs1_11800</name>
</gene>
<sequence>MKNQYIIKQLSIFAPNTPGTLAEIARIFQDNSVNISAFCIAEANNFGVVRAVVDKPDAAYEAFEKKNYLLKFTDVVAVKMVDVPGGLYEVASKFGAAGLNIQYAYASRSAETPTLVVYISNTDISLDAAVEKILASGLVLVPSTQLKV</sequence>
<dbReference type="Proteomes" id="UP001283212">
    <property type="component" value="Unassembled WGS sequence"/>
</dbReference>
<proteinExistence type="predicted"/>
<reference evidence="2 3" key="1">
    <citation type="submission" date="2023-06" db="EMBL/GenBank/DDBJ databases">
        <title>Genome sequence of Methancorpusculaceae sp. Cs1.</title>
        <authorList>
            <person name="Protasov E."/>
            <person name="Platt K."/>
            <person name="Poehlein A."/>
            <person name="Daniel R."/>
            <person name="Brune A."/>
        </authorList>
    </citation>
    <scope>NUCLEOTIDE SEQUENCE [LARGE SCALE GENOMIC DNA]</scope>
    <source>
        <strain evidence="2 3">Cs1</strain>
    </source>
</reference>
<dbReference type="InterPro" id="IPR045739">
    <property type="entry name" value="ACT_dom_pair"/>
</dbReference>
<protein>
    <recommendedName>
        <fullName evidence="1">ACT domain-containing protein</fullName>
    </recommendedName>
</protein>
<evidence type="ECO:0000259" key="1">
    <source>
        <dbReference type="PROSITE" id="PS51671"/>
    </source>
</evidence>
<dbReference type="RefSeq" id="WP_338096310.1">
    <property type="nucleotide sequence ID" value="NZ_JAWDKB010000004.1"/>
</dbReference>
<dbReference type="PANTHER" id="PTHR40099:SF1">
    <property type="entry name" value="ACETOLACTATE SYNTHASE, SMALL SUBUNIT"/>
    <property type="match status" value="1"/>
</dbReference>
<keyword evidence="3" id="KW-1185">Reference proteome</keyword>
<evidence type="ECO:0000313" key="3">
    <source>
        <dbReference type="Proteomes" id="UP001283212"/>
    </source>
</evidence>
<comment type="caution">
    <text evidence="2">The sequence shown here is derived from an EMBL/GenBank/DDBJ whole genome shotgun (WGS) entry which is preliminary data.</text>
</comment>
<accession>A0AAE4MG68</accession>
<dbReference type="InterPro" id="IPR045865">
    <property type="entry name" value="ACT-like_dom_sf"/>
</dbReference>
<dbReference type="PANTHER" id="PTHR40099">
    <property type="entry name" value="ACETOLACTATE SYNTHASE, SMALL SUBUNIT"/>
    <property type="match status" value="1"/>
</dbReference>
<dbReference type="InterPro" id="IPR002912">
    <property type="entry name" value="ACT_dom"/>
</dbReference>
<dbReference type="SUPFAM" id="SSF55021">
    <property type="entry name" value="ACT-like"/>
    <property type="match status" value="2"/>
</dbReference>
<name>A0AAE4MG68_9EURY</name>
<organism evidence="2 3">
    <name type="scientific">Methanorbis rubei</name>
    <dbReference type="NCBI Taxonomy" id="3028300"/>
    <lineage>
        <taxon>Archaea</taxon>
        <taxon>Methanobacteriati</taxon>
        <taxon>Methanobacteriota</taxon>
        <taxon>Stenosarchaea group</taxon>
        <taxon>Methanomicrobia</taxon>
        <taxon>Methanomicrobiales</taxon>
        <taxon>Methanocorpusculaceae</taxon>
        <taxon>Methanorbis</taxon>
    </lineage>
</organism>
<dbReference type="EMBL" id="JAWDKB010000004">
    <property type="protein sequence ID" value="MDV0443799.1"/>
    <property type="molecule type" value="Genomic_DNA"/>
</dbReference>
<dbReference type="PROSITE" id="PS51671">
    <property type="entry name" value="ACT"/>
    <property type="match status" value="1"/>
</dbReference>
<dbReference type="Pfam" id="PF19571">
    <property type="entry name" value="ACT_8"/>
    <property type="match status" value="1"/>
</dbReference>